<name>A0AA39KWR3_9HYME</name>
<dbReference type="SMART" id="SM00256">
    <property type="entry name" value="FBOX"/>
    <property type="match status" value="1"/>
</dbReference>
<feature type="domain" description="F-box" evidence="2">
    <location>
        <begin position="69"/>
        <end position="115"/>
    </location>
</feature>
<dbReference type="Gene3D" id="1.20.1280.50">
    <property type="match status" value="1"/>
</dbReference>
<dbReference type="PROSITE" id="PS50181">
    <property type="entry name" value="FBOX"/>
    <property type="match status" value="1"/>
</dbReference>
<comment type="caution">
    <text evidence="3">The sequence shown here is derived from an EMBL/GenBank/DDBJ whole genome shotgun (WGS) entry which is preliminary data.</text>
</comment>
<dbReference type="EMBL" id="JAQQBS010000001">
    <property type="protein sequence ID" value="KAK0176605.1"/>
    <property type="molecule type" value="Genomic_DNA"/>
</dbReference>
<proteinExistence type="predicted"/>
<protein>
    <recommendedName>
        <fullName evidence="2">F-box domain-containing protein</fullName>
    </recommendedName>
</protein>
<evidence type="ECO:0000313" key="4">
    <source>
        <dbReference type="Proteomes" id="UP001168990"/>
    </source>
</evidence>
<dbReference type="Proteomes" id="UP001168990">
    <property type="component" value="Unassembled WGS sequence"/>
</dbReference>
<feature type="region of interest" description="Disordered" evidence="1">
    <location>
        <begin position="128"/>
        <end position="199"/>
    </location>
</feature>
<dbReference type="InterPro" id="IPR001810">
    <property type="entry name" value="F-box_dom"/>
</dbReference>
<feature type="compositionally biased region" description="Basic residues" evidence="1">
    <location>
        <begin position="138"/>
        <end position="147"/>
    </location>
</feature>
<dbReference type="Pfam" id="PF12937">
    <property type="entry name" value="F-box-like"/>
    <property type="match status" value="1"/>
</dbReference>
<reference evidence="3" key="1">
    <citation type="journal article" date="2023" name="bioRxiv">
        <title>Scaffold-level genome assemblies of two parasitoid biocontrol wasps reveal the parthenogenesis mechanism and an associated novel virus.</title>
        <authorList>
            <person name="Inwood S."/>
            <person name="Skelly J."/>
            <person name="Guhlin J."/>
            <person name="Harrop T."/>
            <person name="Goldson S."/>
            <person name="Dearden P."/>
        </authorList>
    </citation>
    <scope>NUCLEOTIDE SEQUENCE</scope>
    <source>
        <strain evidence="3">Irish</strain>
        <tissue evidence="3">Whole body</tissue>
    </source>
</reference>
<keyword evidence="4" id="KW-1185">Reference proteome</keyword>
<feature type="compositionally biased region" description="Basic residues" evidence="1">
    <location>
        <begin position="177"/>
        <end position="187"/>
    </location>
</feature>
<feature type="compositionally biased region" description="Polar residues" evidence="1">
    <location>
        <begin position="154"/>
        <end position="170"/>
    </location>
</feature>
<gene>
    <name evidence="3" type="ORF">PV328_000724</name>
</gene>
<evidence type="ECO:0000256" key="1">
    <source>
        <dbReference type="SAM" id="MobiDB-lite"/>
    </source>
</evidence>
<dbReference type="CDD" id="cd09917">
    <property type="entry name" value="F-box_SF"/>
    <property type="match status" value="1"/>
</dbReference>
<dbReference type="InterPro" id="IPR036047">
    <property type="entry name" value="F-box-like_dom_sf"/>
</dbReference>
<organism evidence="3 4">
    <name type="scientific">Microctonus aethiopoides</name>
    <dbReference type="NCBI Taxonomy" id="144406"/>
    <lineage>
        <taxon>Eukaryota</taxon>
        <taxon>Metazoa</taxon>
        <taxon>Ecdysozoa</taxon>
        <taxon>Arthropoda</taxon>
        <taxon>Hexapoda</taxon>
        <taxon>Insecta</taxon>
        <taxon>Pterygota</taxon>
        <taxon>Neoptera</taxon>
        <taxon>Endopterygota</taxon>
        <taxon>Hymenoptera</taxon>
        <taxon>Apocrita</taxon>
        <taxon>Ichneumonoidea</taxon>
        <taxon>Braconidae</taxon>
        <taxon>Euphorinae</taxon>
        <taxon>Microctonus</taxon>
    </lineage>
</organism>
<accession>A0AA39KWR3</accession>
<dbReference type="AlphaFoldDB" id="A0AA39KWR3"/>
<sequence>MELNSGVDRTGTITRTVIGRISQPESDFWVYKGLNFGRAVIQKLLWLATTTMESFAKLMSAIGTSGVEHDLVEILPVEITEIIFRQLDPRSLLNVARVSTKWMNVCRHDCKIRRTVRHHLRNERTRMLDLDTSLPKPPKNKMTKPAKVHPIPNRPSTFTPASFSFKSSSGPAPRRLTGPKRLGKRNSKAPPSRITTRLR</sequence>
<evidence type="ECO:0000259" key="2">
    <source>
        <dbReference type="PROSITE" id="PS50181"/>
    </source>
</evidence>
<evidence type="ECO:0000313" key="3">
    <source>
        <dbReference type="EMBL" id="KAK0176605.1"/>
    </source>
</evidence>
<reference evidence="3" key="2">
    <citation type="submission" date="2023-03" db="EMBL/GenBank/DDBJ databases">
        <authorList>
            <person name="Inwood S.N."/>
            <person name="Skelly J.G."/>
            <person name="Guhlin J."/>
            <person name="Harrop T.W.R."/>
            <person name="Goldson S.G."/>
            <person name="Dearden P.K."/>
        </authorList>
    </citation>
    <scope>NUCLEOTIDE SEQUENCE</scope>
    <source>
        <strain evidence="3">Irish</strain>
        <tissue evidence="3">Whole body</tissue>
    </source>
</reference>
<dbReference type="SUPFAM" id="SSF81383">
    <property type="entry name" value="F-box domain"/>
    <property type="match status" value="1"/>
</dbReference>